<dbReference type="GO" id="GO:0003747">
    <property type="term" value="F:translation release factor activity"/>
    <property type="evidence" value="ECO:0007669"/>
    <property type="project" value="InterPro"/>
</dbReference>
<sequence length="137" mass="15460">MLYITGSVSIPVDEIEIHAIRAQGAGGQHVNKVASAIHLRFDIGASSLPDVCKQRLLAWQDQRISSEGILMIKAQQFRSQQMNRSDALVRLQTLIRAAMAIVRTRRPTCKTQASVARRLARKKRRSETKSLRKKVRD</sequence>
<accession>A0A5R9GT10</accession>
<dbReference type="AlphaFoldDB" id="A0A5R9GT10"/>
<dbReference type="RefSeq" id="WP_138239148.1">
    <property type="nucleotide sequence ID" value="NZ_VBRY01000006.1"/>
</dbReference>
<reference evidence="4 5" key="1">
    <citation type="journal article" date="2019" name="Appl. Environ. Microbiol.">
        <title>Environmental Evidence and Genomic Insight of Iron-oxidizing Bacteria Preference Towards More Corrosion Resistant Stainless Steel at Higher Salinities.</title>
        <authorList>
            <person name="Garrison C.E."/>
            <person name="Price K.A."/>
            <person name="Field E.K."/>
        </authorList>
    </citation>
    <scope>NUCLEOTIDE SEQUENCE [LARGE SCALE GENOMIC DNA]</scope>
    <source>
        <strain evidence="4 5">P3</strain>
    </source>
</reference>
<feature type="compositionally biased region" description="Basic residues" evidence="2">
    <location>
        <begin position="118"/>
        <end position="137"/>
    </location>
</feature>
<comment type="caution">
    <text evidence="4">The sequence shown here is derived from an EMBL/GenBank/DDBJ whole genome shotgun (WGS) entry which is preliminary data.</text>
</comment>
<dbReference type="EMBL" id="VBRY01000006">
    <property type="protein sequence ID" value="TLS67232.1"/>
    <property type="molecule type" value="Genomic_DNA"/>
</dbReference>
<evidence type="ECO:0000259" key="3">
    <source>
        <dbReference type="PROSITE" id="PS00745"/>
    </source>
</evidence>
<dbReference type="PANTHER" id="PTHR47814">
    <property type="entry name" value="PEPTIDYL-TRNA HYDROLASE ARFB"/>
    <property type="match status" value="1"/>
</dbReference>
<comment type="similarity">
    <text evidence="1">Belongs to the prokaryotic/mitochondrial release factor family.</text>
</comment>
<gene>
    <name evidence="4" type="ORF">FEF65_07270</name>
</gene>
<evidence type="ECO:0000313" key="4">
    <source>
        <dbReference type="EMBL" id="TLS67232.1"/>
    </source>
</evidence>
<dbReference type="SUPFAM" id="SSF75620">
    <property type="entry name" value="Release factor"/>
    <property type="match status" value="1"/>
</dbReference>
<dbReference type="NCBIfam" id="NF006718">
    <property type="entry name" value="PRK09256.1"/>
    <property type="match status" value="1"/>
</dbReference>
<protein>
    <submittedName>
        <fullName evidence="4">Aminoacyl-tRNA hydrolase</fullName>
        <ecNumber evidence="4">3.1.1.29</ecNumber>
    </submittedName>
</protein>
<dbReference type="EC" id="3.1.1.29" evidence="4"/>
<proteinExistence type="inferred from homology"/>
<evidence type="ECO:0000256" key="1">
    <source>
        <dbReference type="ARBA" id="ARBA00010835"/>
    </source>
</evidence>
<dbReference type="InterPro" id="IPR000352">
    <property type="entry name" value="Pep_chain_release_fac_I"/>
</dbReference>
<keyword evidence="5" id="KW-1185">Reference proteome</keyword>
<name>A0A5R9GT10_9PROT</name>
<dbReference type="Pfam" id="PF00472">
    <property type="entry name" value="RF-1"/>
    <property type="match status" value="1"/>
</dbReference>
<keyword evidence="4" id="KW-0378">Hydrolase</keyword>
<dbReference type="PROSITE" id="PS00745">
    <property type="entry name" value="RF_PROK_I"/>
    <property type="match status" value="1"/>
</dbReference>
<feature type="region of interest" description="Disordered" evidence="2">
    <location>
        <begin position="112"/>
        <end position="137"/>
    </location>
</feature>
<dbReference type="GO" id="GO:0043022">
    <property type="term" value="F:ribosome binding"/>
    <property type="evidence" value="ECO:0007669"/>
    <property type="project" value="TreeGrafter"/>
</dbReference>
<dbReference type="Proteomes" id="UP000306585">
    <property type="component" value="Unassembled WGS sequence"/>
</dbReference>
<dbReference type="PANTHER" id="PTHR47814:SF1">
    <property type="entry name" value="PEPTIDYL-TRNA HYDROLASE ARFB"/>
    <property type="match status" value="1"/>
</dbReference>
<dbReference type="GO" id="GO:0072344">
    <property type="term" value="P:rescue of stalled ribosome"/>
    <property type="evidence" value="ECO:0007669"/>
    <property type="project" value="TreeGrafter"/>
</dbReference>
<dbReference type="GO" id="GO:0004045">
    <property type="term" value="F:peptidyl-tRNA hydrolase activity"/>
    <property type="evidence" value="ECO:0007669"/>
    <property type="project" value="UniProtKB-EC"/>
</dbReference>
<dbReference type="InterPro" id="IPR045853">
    <property type="entry name" value="Pep_chain_release_fac_I_sf"/>
</dbReference>
<dbReference type="Gene3D" id="3.30.160.20">
    <property type="match status" value="1"/>
</dbReference>
<evidence type="ECO:0000256" key="2">
    <source>
        <dbReference type="SAM" id="MobiDB-lite"/>
    </source>
</evidence>
<feature type="domain" description="Prokaryotic-type class I peptide chain release factors" evidence="3">
    <location>
        <begin position="21"/>
        <end position="37"/>
    </location>
</feature>
<evidence type="ECO:0000313" key="5">
    <source>
        <dbReference type="Proteomes" id="UP000306585"/>
    </source>
</evidence>
<organism evidence="4 5">
    <name type="scientific">Mariprofundus erugo</name>
    <dbReference type="NCBI Taxonomy" id="2528639"/>
    <lineage>
        <taxon>Bacteria</taxon>
        <taxon>Pseudomonadati</taxon>
        <taxon>Pseudomonadota</taxon>
        <taxon>Candidatius Mariprofundia</taxon>
        <taxon>Mariprofundales</taxon>
        <taxon>Mariprofundaceae</taxon>
        <taxon>Mariprofundus</taxon>
    </lineage>
</organism>